<feature type="compositionally biased region" description="Basic and acidic residues" evidence="1">
    <location>
        <begin position="7"/>
        <end position="16"/>
    </location>
</feature>
<dbReference type="AlphaFoldDB" id="A0A1H3K686"/>
<dbReference type="Proteomes" id="UP000199652">
    <property type="component" value="Unassembled WGS sequence"/>
</dbReference>
<evidence type="ECO:0000256" key="1">
    <source>
        <dbReference type="SAM" id="MobiDB-lite"/>
    </source>
</evidence>
<name>A0A1H3K686_EUBBA</name>
<evidence type="ECO:0000313" key="3">
    <source>
        <dbReference type="Proteomes" id="UP000199652"/>
    </source>
</evidence>
<dbReference type="RefSeq" id="WP_176770958.1">
    <property type="nucleotide sequence ID" value="NZ_FNOU01000039.1"/>
</dbReference>
<evidence type="ECO:0000313" key="2">
    <source>
        <dbReference type="EMBL" id="SDY47235.1"/>
    </source>
</evidence>
<accession>A0A1H3K686</accession>
<keyword evidence="3" id="KW-1185">Reference proteome</keyword>
<proteinExistence type="predicted"/>
<protein>
    <recommendedName>
        <fullName evidence="4">Reverse transcriptase N-terminal domain-containing protein</fullName>
    </recommendedName>
</protein>
<sequence>MHLNRPTTDKTEDSKGTHALSRQWETIDWEQVEKDVNRLQTRIGVLS</sequence>
<evidence type="ECO:0008006" key="4">
    <source>
        <dbReference type="Google" id="ProtNLM"/>
    </source>
</evidence>
<organism evidence="2 3">
    <name type="scientific">Eubacterium barkeri</name>
    <name type="common">Clostridium barkeri</name>
    <dbReference type="NCBI Taxonomy" id="1528"/>
    <lineage>
        <taxon>Bacteria</taxon>
        <taxon>Bacillati</taxon>
        <taxon>Bacillota</taxon>
        <taxon>Clostridia</taxon>
        <taxon>Eubacteriales</taxon>
        <taxon>Eubacteriaceae</taxon>
        <taxon>Eubacterium</taxon>
    </lineage>
</organism>
<feature type="region of interest" description="Disordered" evidence="1">
    <location>
        <begin position="1"/>
        <end position="20"/>
    </location>
</feature>
<dbReference type="EMBL" id="FNOU01000039">
    <property type="protein sequence ID" value="SDY47235.1"/>
    <property type="molecule type" value="Genomic_DNA"/>
</dbReference>
<reference evidence="3" key="1">
    <citation type="submission" date="2016-10" db="EMBL/GenBank/DDBJ databases">
        <authorList>
            <person name="Varghese N."/>
            <person name="Submissions S."/>
        </authorList>
    </citation>
    <scope>NUCLEOTIDE SEQUENCE [LARGE SCALE GENOMIC DNA]</scope>
    <source>
        <strain evidence="3">VPI 5359</strain>
    </source>
</reference>
<gene>
    <name evidence="2" type="ORF">SAMN04488579_13911</name>
</gene>
<dbReference type="STRING" id="1528.SAMN04488579_13911"/>